<organism evidence="1 2">
    <name type="scientific">Slackia isoflavoniconvertens</name>
    <dbReference type="NCBI Taxonomy" id="572010"/>
    <lineage>
        <taxon>Bacteria</taxon>
        <taxon>Bacillati</taxon>
        <taxon>Actinomycetota</taxon>
        <taxon>Coriobacteriia</taxon>
        <taxon>Eggerthellales</taxon>
        <taxon>Eggerthellaceae</taxon>
        <taxon>Slackia</taxon>
    </lineage>
</organism>
<dbReference type="RefSeq" id="WP_114615884.1">
    <property type="nucleotide sequence ID" value="NZ_PPTO01000011.1"/>
</dbReference>
<comment type="caution">
    <text evidence="1">The sequence shown here is derived from an EMBL/GenBank/DDBJ whole genome shotgun (WGS) entry which is preliminary data.</text>
</comment>
<evidence type="ECO:0000313" key="1">
    <source>
        <dbReference type="EMBL" id="RDB57793.1"/>
    </source>
</evidence>
<evidence type="ECO:0000313" key="2">
    <source>
        <dbReference type="Proteomes" id="UP000253975"/>
    </source>
</evidence>
<dbReference type="EMBL" id="PPTO01000011">
    <property type="protein sequence ID" value="RDB57793.1"/>
    <property type="molecule type" value="Genomic_DNA"/>
</dbReference>
<protein>
    <submittedName>
        <fullName evidence="1">DUF1292 domain-containing protein</fullName>
    </submittedName>
</protein>
<gene>
    <name evidence="1" type="ORF">C1881_07370</name>
</gene>
<accession>A0A369LDS7</accession>
<name>A0A369LDS7_9ACTN</name>
<reference evidence="1 2" key="1">
    <citation type="journal article" date="2018" name="Elife">
        <title>Discovery and characterization of a prevalent human gut bacterial enzyme sufficient for the inactivation of a family of plant toxins.</title>
        <authorList>
            <person name="Koppel N."/>
            <person name="Bisanz J.E."/>
            <person name="Pandelia M.E."/>
            <person name="Turnbaugh P.J."/>
            <person name="Balskus E.P."/>
        </authorList>
    </citation>
    <scope>NUCLEOTIDE SEQUENCE [LARGE SCALE GENOMIC DNA]</scope>
    <source>
        <strain evidence="1 2">OB21 GAM31</strain>
    </source>
</reference>
<sequence>MAEIREGSAPNFAPPVEEGMVFEFEDEKGEISQLEFLGLILHGEQRFGFFFPVDEDDPAGSSGEVLILEVTDLDEDGQPCEFELLDDEEIAAQIYDEFREATKDLYDFE</sequence>
<dbReference type="Proteomes" id="UP000253975">
    <property type="component" value="Unassembled WGS sequence"/>
</dbReference>
<dbReference type="AlphaFoldDB" id="A0A369LDS7"/>
<proteinExistence type="predicted"/>